<evidence type="ECO:0000256" key="8">
    <source>
        <dbReference type="ARBA" id="ARBA00022859"/>
    </source>
</evidence>
<dbReference type="GO" id="GO:0045088">
    <property type="term" value="P:regulation of innate immune response"/>
    <property type="evidence" value="ECO:0007669"/>
    <property type="project" value="UniProtKB-ARBA"/>
</dbReference>
<evidence type="ECO:0000256" key="6">
    <source>
        <dbReference type="ARBA" id="ARBA00022525"/>
    </source>
</evidence>
<dbReference type="GO" id="GO:0005615">
    <property type="term" value="C:extracellular space"/>
    <property type="evidence" value="ECO:0007669"/>
    <property type="project" value="UniProtKB-ARBA"/>
</dbReference>
<keyword evidence="14" id="KW-1185">Reference proteome</keyword>
<dbReference type="GO" id="GO:0005737">
    <property type="term" value="C:cytoplasm"/>
    <property type="evidence" value="ECO:0007669"/>
    <property type="project" value="UniProtKB-SubCell"/>
</dbReference>
<evidence type="ECO:0000256" key="2">
    <source>
        <dbReference type="ARBA" id="ARBA00004496"/>
    </source>
</evidence>
<evidence type="ECO:0000256" key="1">
    <source>
        <dbReference type="ARBA" id="ARBA00004123"/>
    </source>
</evidence>
<keyword evidence="5" id="KW-0963">Cytoplasm</keyword>
<evidence type="ECO:0000256" key="3">
    <source>
        <dbReference type="ARBA" id="ARBA00004613"/>
    </source>
</evidence>
<proteinExistence type="inferred from homology"/>
<keyword evidence="8" id="KW-0391">Immunity</keyword>
<dbReference type="InterPro" id="IPR012677">
    <property type="entry name" value="Nucleotide-bd_a/b_plait_sf"/>
</dbReference>
<evidence type="ECO:0000256" key="5">
    <source>
        <dbReference type="ARBA" id="ARBA00022490"/>
    </source>
</evidence>
<reference evidence="13 14" key="1">
    <citation type="journal article" date="2021" name="Cell">
        <title>Tracing the genetic footprints of vertebrate landing in non-teleost ray-finned fishes.</title>
        <authorList>
            <person name="Bi X."/>
            <person name="Wang K."/>
            <person name="Yang L."/>
            <person name="Pan H."/>
            <person name="Jiang H."/>
            <person name="Wei Q."/>
            <person name="Fang M."/>
            <person name="Yu H."/>
            <person name="Zhu C."/>
            <person name="Cai Y."/>
            <person name="He Y."/>
            <person name="Gan X."/>
            <person name="Zeng H."/>
            <person name="Yu D."/>
            <person name="Zhu Y."/>
            <person name="Jiang H."/>
            <person name="Qiu Q."/>
            <person name="Yang H."/>
            <person name="Zhang Y.E."/>
            <person name="Wang W."/>
            <person name="Zhu M."/>
            <person name="He S."/>
            <person name="Zhang G."/>
        </authorList>
    </citation>
    <scope>NUCLEOTIDE SEQUENCE [LARGE SCALE GENOMIC DNA]</scope>
    <source>
        <strain evidence="13">Bchr_013</strain>
    </source>
</reference>
<feature type="non-terminal residue" evidence="13">
    <location>
        <position position="1"/>
    </location>
</feature>
<evidence type="ECO:0000256" key="4">
    <source>
        <dbReference type="ARBA" id="ARBA00010081"/>
    </source>
</evidence>
<dbReference type="PANTHER" id="PTHR15225:SF1">
    <property type="entry name" value="INTERFERON-INDUCED 35 KDA PROTEIN"/>
    <property type="match status" value="1"/>
</dbReference>
<keyword evidence="6" id="KW-0964">Secreted</keyword>
<protein>
    <submittedName>
        <fullName evidence="13">IN35 protein</fullName>
    </submittedName>
</protein>
<dbReference type="InterPro" id="IPR009909">
    <property type="entry name" value="Nmi/IFP35_dom"/>
</dbReference>
<evidence type="ECO:0000256" key="11">
    <source>
        <dbReference type="SAM" id="MobiDB-lite"/>
    </source>
</evidence>
<dbReference type="Pfam" id="PF07292">
    <property type="entry name" value="NID"/>
    <property type="match status" value="2"/>
</dbReference>
<comment type="subcellular location">
    <subcellularLocation>
        <location evidence="2">Cytoplasm</location>
    </subcellularLocation>
    <subcellularLocation>
        <location evidence="1">Nucleus</location>
    </subcellularLocation>
    <subcellularLocation>
        <location evidence="3">Secreted</location>
    </subcellularLocation>
</comment>
<keyword evidence="9" id="KW-0539">Nucleus</keyword>
<evidence type="ECO:0000256" key="10">
    <source>
        <dbReference type="SAM" id="Coils"/>
    </source>
</evidence>
<feature type="non-terminal residue" evidence="13">
    <location>
        <position position="451"/>
    </location>
</feature>
<feature type="compositionally biased region" description="Basic and acidic residues" evidence="11">
    <location>
        <begin position="1"/>
        <end position="17"/>
    </location>
</feature>
<dbReference type="Gene3D" id="3.30.70.330">
    <property type="match status" value="1"/>
</dbReference>
<accession>A0A8X8BNM5</accession>
<evidence type="ECO:0000256" key="7">
    <source>
        <dbReference type="ARBA" id="ARBA00022588"/>
    </source>
</evidence>
<dbReference type="Proteomes" id="UP000886611">
    <property type="component" value="Unassembled WGS sequence"/>
</dbReference>
<keyword evidence="7" id="KW-0399">Innate immunity</keyword>
<name>A0A8X8BNM5_POLSE</name>
<organism evidence="13 14">
    <name type="scientific">Polypterus senegalus</name>
    <name type="common">Senegal bichir</name>
    <dbReference type="NCBI Taxonomy" id="55291"/>
    <lineage>
        <taxon>Eukaryota</taxon>
        <taxon>Metazoa</taxon>
        <taxon>Chordata</taxon>
        <taxon>Craniata</taxon>
        <taxon>Vertebrata</taxon>
        <taxon>Euteleostomi</taxon>
        <taxon>Actinopterygii</taxon>
        <taxon>Polypteriformes</taxon>
        <taxon>Polypteridae</taxon>
        <taxon>Polypterus</taxon>
    </lineage>
</organism>
<dbReference type="GO" id="GO:0045087">
    <property type="term" value="P:innate immune response"/>
    <property type="evidence" value="ECO:0007669"/>
    <property type="project" value="UniProtKB-KW"/>
</dbReference>
<comment type="similarity">
    <text evidence="4">Belongs to the NMI family.</text>
</comment>
<feature type="region of interest" description="Disordered" evidence="11">
    <location>
        <begin position="1"/>
        <end position="34"/>
    </location>
</feature>
<dbReference type="GO" id="GO:0005634">
    <property type="term" value="C:nucleus"/>
    <property type="evidence" value="ECO:0007669"/>
    <property type="project" value="UniProtKB-SubCell"/>
</dbReference>
<evidence type="ECO:0000313" key="14">
    <source>
        <dbReference type="Proteomes" id="UP000886611"/>
    </source>
</evidence>
<evidence type="ECO:0000259" key="12">
    <source>
        <dbReference type="Pfam" id="PF07292"/>
    </source>
</evidence>
<feature type="coiled-coil region" evidence="10">
    <location>
        <begin position="147"/>
        <end position="188"/>
    </location>
</feature>
<feature type="domain" description="NID" evidence="12">
    <location>
        <begin position="244"/>
        <end position="332"/>
    </location>
</feature>
<keyword evidence="10" id="KW-0175">Coiled coil</keyword>
<gene>
    <name evidence="13" type="primary">Ifi35</name>
    <name evidence="13" type="ORF">GTO96_0018608</name>
</gene>
<sequence length="451" mass="50879">MKETKKLHADSAPDHRSTVTCPSASPEVKTSQSAWLKCPPPSVEMTCGGGTRCGQCQLKATRSVEPPGDSARMDFSDSLCSDVSLDSNSRSEDTRSPQEKLKAIQQQIKTHMQNYERIAEDNEKLASAQKDAQAMWQEFDLRIQKTMLDIESSKKELESQADNFKGELNQAKMEQDELLRDKGHLQEETTRMESQLWDLKQKTQKTTSVPDRNMIFSGHTVPQLPQAEFEVTPHILYPLEGGTALITFEEEIVAQKILEIGTHEVKLGDCFLRLEAQPVDVFLPKHIEIEMHVCERRVLISNIPQVGSDEQILDKLEIFFSKQKNGGGEVEQTEMMPDSRNVVLAFLDDKVAQRLAQKELFEVPLFNKTYPLKVTPFLNGKIKELQMCRSRCSRTVQLIGIPNIMEEDTLQDSLEIYFQKPSNGGGEVDAFVYVPLGKSVLAVFEEEGTVI</sequence>
<dbReference type="AlphaFoldDB" id="A0A8X8BNM5"/>
<comment type="caution">
    <text evidence="13">The sequence shown here is derived from an EMBL/GenBank/DDBJ whole genome shotgun (WGS) entry which is preliminary data.</text>
</comment>
<feature type="domain" description="NID" evidence="12">
    <location>
        <begin position="342"/>
        <end position="429"/>
    </location>
</feature>
<dbReference type="PANTHER" id="PTHR15225">
    <property type="entry name" value="INTERFERON-INDUCED PROTEIN 35/NMI N-MYC/STAT INTERACTING PROTEIN"/>
    <property type="match status" value="1"/>
</dbReference>
<evidence type="ECO:0000313" key="13">
    <source>
        <dbReference type="EMBL" id="KAG2464743.1"/>
    </source>
</evidence>
<dbReference type="FunFam" id="3.30.70.330:FF:000300">
    <property type="entry name" value="Interferon-induced protein 35"/>
    <property type="match status" value="1"/>
</dbReference>
<evidence type="ECO:0000256" key="9">
    <source>
        <dbReference type="ARBA" id="ARBA00023242"/>
    </source>
</evidence>
<feature type="compositionally biased region" description="Polar residues" evidence="11">
    <location>
        <begin position="18"/>
        <end position="34"/>
    </location>
</feature>
<dbReference type="EMBL" id="JAATIS010003093">
    <property type="protein sequence ID" value="KAG2464743.1"/>
    <property type="molecule type" value="Genomic_DNA"/>
</dbReference>